<dbReference type="AlphaFoldDB" id="A0A1H9S1U3"/>
<sequence length="140" mass="13919">MVAITVILAAVIAAFVLDMTPGGDTVQASVDVSASGTDTVELSVNDGGNADYLVLVEAGSGSVANADGGTPTGTTEEANTGASYTVHSVTGSNDNDDFLSGAGQFTDTDYEVWAVDTDLSGGDSLDAADASVKVGEFTLT</sequence>
<name>A0A1H9S1U3_9EURY</name>
<protein>
    <recommendedName>
        <fullName evidence="1">Archaeal Type IV pilin N-terminal domain-containing protein</fullName>
    </recommendedName>
</protein>
<organism evidence="2 3">
    <name type="scientific">Natrinema salaciae</name>
    <dbReference type="NCBI Taxonomy" id="1186196"/>
    <lineage>
        <taxon>Archaea</taxon>
        <taxon>Methanobacteriati</taxon>
        <taxon>Methanobacteriota</taxon>
        <taxon>Stenosarchaea group</taxon>
        <taxon>Halobacteria</taxon>
        <taxon>Halobacteriales</taxon>
        <taxon>Natrialbaceae</taxon>
        <taxon>Natrinema</taxon>
    </lineage>
</organism>
<evidence type="ECO:0000313" key="2">
    <source>
        <dbReference type="EMBL" id="SER78878.1"/>
    </source>
</evidence>
<evidence type="ECO:0000259" key="1">
    <source>
        <dbReference type="Pfam" id="PF07790"/>
    </source>
</evidence>
<evidence type="ECO:0000313" key="3">
    <source>
        <dbReference type="Proteomes" id="UP000199114"/>
    </source>
</evidence>
<proteinExistence type="predicted"/>
<accession>A0A1H9S1U3</accession>
<reference evidence="3" key="1">
    <citation type="submission" date="2016-10" db="EMBL/GenBank/DDBJ databases">
        <authorList>
            <person name="Varghese N."/>
            <person name="Submissions S."/>
        </authorList>
    </citation>
    <scope>NUCLEOTIDE SEQUENCE [LARGE SCALE GENOMIC DNA]</scope>
    <source>
        <strain evidence="3">DSM 25055</strain>
    </source>
</reference>
<dbReference type="Proteomes" id="UP000199114">
    <property type="component" value="Unassembled WGS sequence"/>
</dbReference>
<keyword evidence="3" id="KW-1185">Reference proteome</keyword>
<gene>
    <name evidence="2" type="ORF">SAMN04489841_4546</name>
</gene>
<dbReference type="RefSeq" id="WP_245742188.1">
    <property type="nucleotide sequence ID" value="NZ_FOFD01000008.1"/>
</dbReference>
<dbReference type="InterPro" id="IPR012859">
    <property type="entry name" value="Pilin_N_archaeal"/>
</dbReference>
<dbReference type="Pfam" id="PF07790">
    <property type="entry name" value="Pilin_N"/>
    <property type="match status" value="1"/>
</dbReference>
<feature type="domain" description="Archaeal Type IV pilin N-terminal" evidence="1">
    <location>
        <begin position="1"/>
        <end position="48"/>
    </location>
</feature>
<dbReference type="EMBL" id="FOFD01000008">
    <property type="protein sequence ID" value="SER78878.1"/>
    <property type="molecule type" value="Genomic_DNA"/>
</dbReference>